<dbReference type="AlphaFoldDB" id="A0A9W6YV82"/>
<comment type="caution">
    <text evidence="1">The sequence shown here is derived from an EMBL/GenBank/DDBJ whole genome shotgun (WGS) entry which is preliminary data.</text>
</comment>
<evidence type="ECO:0000313" key="1">
    <source>
        <dbReference type="EMBL" id="GMG21251.1"/>
    </source>
</evidence>
<dbReference type="Proteomes" id="UP001165063">
    <property type="component" value="Unassembled WGS sequence"/>
</dbReference>
<gene>
    <name evidence="1" type="ORF">Amon01_000185700</name>
</gene>
<sequence>MISKIIERELHKSLIYHITSALKLTTSDLDFGYIPYKLCGVIMGSRKALPVFKSLMTGLPVEVVLQVLEVSFQLGYFDLSRQVQLLGQDKNWDLVLIKFIASYSLSNTKRGKYNRGLFRLFKSNKGFPLTGSRCQELFRKLVDHGLKLQCLE</sequence>
<dbReference type="EMBL" id="BSXU01000609">
    <property type="protein sequence ID" value="GMG21251.1"/>
    <property type="molecule type" value="Genomic_DNA"/>
</dbReference>
<name>A0A9W6YV82_AMBMO</name>
<evidence type="ECO:0000313" key="2">
    <source>
        <dbReference type="Proteomes" id="UP001165063"/>
    </source>
</evidence>
<reference evidence="1" key="1">
    <citation type="submission" date="2023-04" db="EMBL/GenBank/DDBJ databases">
        <title>Ambrosiozyma monospora NBRC 1965.</title>
        <authorList>
            <person name="Ichikawa N."/>
            <person name="Sato H."/>
            <person name="Tonouchi N."/>
        </authorList>
    </citation>
    <scope>NUCLEOTIDE SEQUENCE</scope>
    <source>
        <strain evidence="1">NBRC 1965</strain>
    </source>
</reference>
<accession>A0A9W6YV82</accession>
<protein>
    <submittedName>
        <fullName evidence="1">Unnamed protein product</fullName>
    </submittedName>
</protein>
<keyword evidence="2" id="KW-1185">Reference proteome</keyword>
<proteinExistence type="predicted"/>
<organism evidence="1 2">
    <name type="scientific">Ambrosiozyma monospora</name>
    <name type="common">Yeast</name>
    <name type="synonym">Endomycopsis monosporus</name>
    <dbReference type="NCBI Taxonomy" id="43982"/>
    <lineage>
        <taxon>Eukaryota</taxon>
        <taxon>Fungi</taxon>
        <taxon>Dikarya</taxon>
        <taxon>Ascomycota</taxon>
        <taxon>Saccharomycotina</taxon>
        <taxon>Pichiomycetes</taxon>
        <taxon>Pichiales</taxon>
        <taxon>Pichiaceae</taxon>
        <taxon>Ambrosiozyma</taxon>
    </lineage>
</organism>